<dbReference type="Pfam" id="PF09353">
    <property type="entry name" value="DUF1995"/>
    <property type="match status" value="1"/>
</dbReference>
<name>A0A9N8EFR0_9STRA</name>
<feature type="domain" description="DUF1995" evidence="2">
    <location>
        <begin position="56"/>
        <end position="303"/>
    </location>
</feature>
<dbReference type="OrthoDB" id="8026949at2759"/>
<dbReference type="Proteomes" id="UP001153069">
    <property type="component" value="Unassembled WGS sequence"/>
</dbReference>
<keyword evidence="4" id="KW-1185">Reference proteome</keyword>
<reference evidence="3" key="1">
    <citation type="submission" date="2020-06" db="EMBL/GenBank/DDBJ databases">
        <authorList>
            <consortium name="Plant Systems Biology data submission"/>
        </authorList>
    </citation>
    <scope>NUCLEOTIDE SEQUENCE</scope>
    <source>
        <strain evidence="3">D6</strain>
    </source>
</reference>
<feature type="signal peptide" evidence="1">
    <location>
        <begin position="1"/>
        <end position="17"/>
    </location>
</feature>
<dbReference type="PANTHER" id="PTHR35509">
    <property type="entry name" value="DOMAIN PROTEIN, PUTATIVE (DUF1995)-RELATED"/>
    <property type="match status" value="1"/>
</dbReference>
<dbReference type="PANTHER" id="PTHR35509:SF4">
    <property type="entry name" value="DUF1995 DOMAIN-CONTAINING PROTEIN"/>
    <property type="match status" value="1"/>
</dbReference>
<dbReference type="InterPro" id="IPR053021">
    <property type="entry name" value="Chloroplast_ADK"/>
</dbReference>
<evidence type="ECO:0000313" key="4">
    <source>
        <dbReference type="Proteomes" id="UP001153069"/>
    </source>
</evidence>
<sequence>MWSKTLVLLLALSGVSSFSTNAVTSRRTSVYLHESSADVVAGPETKVDMTASIVMPQSYSEMVRQVSSAMRDAFEQKIERQIVRVLLPRTTSSEELGVLSEGILDVDSQDIVLVPPDESWQGGIMQLYYSAAPTCKDALRLFTKTESGVSPRIEEDRSVDESGVDGVGLLKAELGDDKANVFIQPSQETIDDYVDEVVAQGGLTLLFNPQWRLTDDVFDKASKDDSFFGQVASFLGGKGNTLKRLDDMNFESVYNFEGYVCRGYNVRLVKRFDSDYVVFCENKSSYDRVGTKPVRPTYQEVDEMLTEKGYGYKYADNMGL</sequence>
<feature type="chain" id="PRO_5040398311" description="DUF1995 domain-containing protein" evidence="1">
    <location>
        <begin position="18"/>
        <end position="320"/>
    </location>
</feature>
<dbReference type="AlphaFoldDB" id="A0A9N8EFR0"/>
<accession>A0A9N8EFR0</accession>
<comment type="caution">
    <text evidence="3">The sequence shown here is derived from an EMBL/GenBank/DDBJ whole genome shotgun (WGS) entry which is preliminary data.</text>
</comment>
<dbReference type="EMBL" id="CAICTM010001010">
    <property type="protein sequence ID" value="CAB9519384.1"/>
    <property type="molecule type" value="Genomic_DNA"/>
</dbReference>
<dbReference type="InterPro" id="IPR018962">
    <property type="entry name" value="DUF1995"/>
</dbReference>
<keyword evidence="1" id="KW-0732">Signal</keyword>
<proteinExistence type="predicted"/>
<gene>
    <name evidence="3" type="ORF">SEMRO_1012_G231210.1</name>
</gene>
<protein>
    <recommendedName>
        <fullName evidence="2">DUF1995 domain-containing protein</fullName>
    </recommendedName>
</protein>
<organism evidence="3 4">
    <name type="scientific">Seminavis robusta</name>
    <dbReference type="NCBI Taxonomy" id="568900"/>
    <lineage>
        <taxon>Eukaryota</taxon>
        <taxon>Sar</taxon>
        <taxon>Stramenopiles</taxon>
        <taxon>Ochrophyta</taxon>
        <taxon>Bacillariophyta</taxon>
        <taxon>Bacillariophyceae</taxon>
        <taxon>Bacillariophycidae</taxon>
        <taxon>Naviculales</taxon>
        <taxon>Naviculaceae</taxon>
        <taxon>Seminavis</taxon>
    </lineage>
</organism>
<evidence type="ECO:0000313" key="3">
    <source>
        <dbReference type="EMBL" id="CAB9519384.1"/>
    </source>
</evidence>
<evidence type="ECO:0000259" key="2">
    <source>
        <dbReference type="Pfam" id="PF09353"/>
    </source>
</evidence>
<evidence type="ECO:0000256" key="1">
    <source>
        <dbReference type="SAM" id="SignalP"/>
    </source>
</evidence>